<comment type="caution">
    <text evidence="2">The sequence shown here is derived from an EMBL/GenBank/DDBJ whole genome shotgun (WGS) entry which is preliminary data.</text>
</comment>
<reference evidence="2 3" key="1">
    <citation type="submission" date="2017-06" db="EMBL/GenBank/DDBJ databases">
        <title>Ant-infecting Ophiocordyceps genomes reveal a high diversity of potential behavioral manipulation genes and a possible major role for enterotoxins.</title>
        <authorList>
            <person name="De Bekker C."/>
            <person name="Evans H.C."/>
            <person name="Brachmann A."/>
            <person name="Hughes D.P."/>
        </authorList>
    </citation>
    <scope>NUCLEOTIDE SEQUENCE [LARGE SCALE GENOMIC DNA]</scope>
    <source>
        <strain evidence="2 3">Map16</strain>
    </source>
</reference>
<sequence>MEDGQRTMDDSCLALVVDETTAGDRVSQLISTYQTIYRRLKTRAASSPFSTNKDRHSVEGVPLHRRSPPYTLYRRRSERAIDESQRKASTTETAASAIGSRRCVQDEDFLLRRLTVCTHINNTEQQSSPILCG</sequence>
<evidence type="ECO:0000256" key="1">
    <source>
        <dbReference type="SAM" id="MobiDB-lite"/>
    </source>
</evidence>
<dbReference type="EMBL" id="NJES01000022">
    <property type="protein sequence ID" value="PHH80229.1"/>
    <property type="molecule type" value="Genomic_DNA"/>
</dbReference>
<accession>A0A2C5XX15</accession>
<name>A0A2C5XX15_9HYPO</name>
<proteinExistence type="predicted"/>
<protein>
    <submittedName>
        <fullName evidence="2">Uncharacterized protein</fullName>
    </submittedName>
</protein>
<gene>
    <name evidence="2" type="ORF">CDD80_2430</name>
</gene>
<dbReference type="AlphaFoldDB" id="A0A2C5XX15"/>
<keyword evidence="3" id="KW-1185">Reference proteome</keyword>
<feature type="region of interest" description="Disordered" evidence="1">
    <location>
        <begin position="45"/>
        <end position="69"/>
    </location>
</feature>
<evidence type="ECO:0000313" key="2">
    <source>
        <dbReference type="EMBL" id="PHH80229.1"/>
    </source>
</evidence>
<dbReference type="Proteomes" id="UP000226431">
    <property type="component" value="Unassembled WGS sequence"/>
</dbReference>
<evidence type="ECO:0000313" key="3">
    <source>
        <dbReference type="Proteomes" id="UP000226431"/>
    </source>
</evidence>
<feature type="region of interest" description="Disordered" evidence="1">
    <location>
        <begin position="78"/>
        <end position="97"/>
    </location>
</feature>
<organism evidence="2 3">
    <name type="scientific">Ophiocordyceps camponoti-rufipedis</name>
    <dbReference type="NCBI Taxonomy" id="2004952"/>
    <lineage>
        <taxon>Eukaryota</taxon>
        <taxon>Fungi</taxon>
        <taxon>Dikarya</taxon>
        <taxon>Ascomycota</taxon>
        <taxon>Pezizomycotina</taxon>
        <taxon>Sordariomycetes</taxon>
        <taxon>Hypocreomycetidae</taxon>
        <taxon>Hypocreales</taxon>
        <taxon>Ophiocordycipitaceae</taxon>
        <taxon>Ophiocordyceps</taxon>
    </lineage>
</organism>